<dbReference type="Proteomes" id="UP001293254">
    <property type="component" value="Unassembled WGS sequence"/>
</dbReference>
<dbReference type="PANTHER" id="PTHR31234:SF55">
    <property type="entry name" value="LATE EMBRYOGENESIS ABUNDANT (LEA) HYDROXYPROLINE-RICH GLYCOPROTEIN FAMILY"/>
    <property type="match status" value="1"/>
</dbReference>
<evidence type="ECO:0000256" key="3">
    <source>
        <dbReference type="SAM" id="MobiDB-lite"/>
    </source>
</evidence>
<protein>
    <submittedName>
        <fullName evidence="5">NDR1/HIN1-like protein 10</fullName>
    </submittedName>
</protein>
<name>A0AAE1Z247_9LAMI</name>
<evidence type="ECO:0000313" key="6">
    <source>
        <dbReference type="Proteomes" id="UP001293254"/>
    </source>
</evidence>
<sequence>MEDHNRPVTGYPAPNPNPNPNPNSNANGYSATQPPPGTAYPYAAAAAAPPPINAYYSHQNNPYYQQNYQPDPNIARRATFLRRVLAFVIGLIIVFATITFIVWLVLRPQLPEFRVDTFSFSNFTLGNNSLISFTSEVRLTARNPNKKMTLSYDHIQAVVFYKSWSLSDTMIPPFSQGTKNETSLTANFAAAGSFLDKPAVDGINSERGNNGNVGFNLRMVSIVSFKAKAWRTRRRFLRVFCGDLAVGVRSNGGSGTLIGGPRQCRVGI</sequence>
<dbReference type="GO" id="GO:0005886">
    <property type="term" value="C:plasma membrane"/>
    <property type="evidence" value="ECO:0007669"/>
    <property type="project" value="TreeGrafter"/>
</dbReference>
<gene>
    <name evidence="5" type="ORF">Salat_0391000</name>
</gene>
<keyword evidence="4" id="KW-1133">Transmembrane helix</keyword>
<organism evidence="5 6">
    <name type="scientific">Sesamum alatum</name>
    <dbReference type="NCBI Taxonomy" id="300844"/>
    <lineage>
        <taxon>Eukaryota</taxon>
        <taxon>Viridiplantae</taxon>
        <taxon>Streptophyta</taxon>
        <taxon>Embryophyta</taxon>
        <taxon>Tracheophyta</taxon>
        <taxon>Spermatophyta</taxon>
        <taxon>Magnoliopsida</taxon>
        <taxon>eudicotyledons</taxon>
        <taxon>Gunneridae</taxon>
        <taxon>Pentapetalae</taxon>
        <taxon>asterids</taxon>
        <taxon>lamiids</taxon>
        <taxon>Lamiales</taxon>
        <taxon>Pedaliaceae</taxon>
        <taxon>Sesamum</taxon>
    </lineage>
</organism>
<feature type="transmembrane region" description="Helical" evidence="4">
    <location>
        <begin position="84"/>
        <end position="106"/>
    </location>
</feature>
<comment type="subcellular location">
    <subcellularLocation>
        <location evidence="1">Membrane</location>
    </subcellularLocation>
</comment>
<evidence type="ECO:0000256" key="4">
    <source>
        <dbReference type="SAM" id="Phobius"/>
    </source>
</evidence>
<keyword evidence="4" id="KW-0812">Transmembrane</keyword>
<dbReference type="PANTHER" id="PTHR31234">
    <property type="entry name" value="LATE EMBRYOGENESIS ABUNDANT (LEA) HYDROXYPROLINE-RICH GLYCOPROTEIN FAMILY"/>
    <property type="match status" value="1"/>
</dbReference>
<reference evidence="5" key="2">
    <citation type="journal article" date="2024" name="Plant">
        <title>Genomic evolution and insights into agronomic trait innovations of Sesamum species.</title>
        <authorList>
            <person name="Miao H."/>
            <person name="Wang L."/>
            <person name="Qu L."/>
            <person name="Liu H."/>
            <person name="Sun Y."/>
            <person name="Le M."/>
            <person name="Wang Q."/>
            <person name="Wei S."/>
            <person name="Zheng Y."/>
            <person name="Lin W."/>
            <person name="Duan Y."/>
            <person name="Cao H."/>
            <person name="Xiong S."/>
            <person name="Wang X."/>
            <person name="Wei L."/>
            <person name="Li C."/>
            <person name="Ma Q."/>
            <person name="Ju M."/>
            <person name="Zhao R."/>
            <person name="Li G."/>
            <person name="Mu C."/>
            <person name="Tian Q."/>
            <person name="Mei H."/>
            <person name="Zhang T."/>
            <person name="Gao T."/>
            <person name="Zhang H."/>
        </authorList>
    </citation>
    <scope>NUCLEOTIDE SEQUENCE</scope>
    <source>
        <strain evidence="5">3651</strain>
    </source>
</reference>
<keyword evidence="6" id="KW-1185">Reference proteome</keyword>
<accession>A0AAE1Z247</accession>
<dbReference type="InterPro" id="IPR044839">
    <property type="entry name" value="NDR1-like"/>
</dbReference>
<proteinExistence type="predicted"/>
<comment type="caution">
    <text evidence="5">The sequence shown here is derived from an EMBL/GenBank/DDBJ whole genome shotgun (WGS) entry which is preliminary data.</text>
</comment>
<evidence type="ECO:0000256" key="1">
    <source>
        <dbReference type="ARBA" id="ARBA00004370"/>
    </source>
</evidence>
<reference evidence="5" key="1">
    <citation type="submission" date="2020-06" db="EMBL/GenBank/DDBJ databases">
        <authorList>
            <person name="Li T."/>
            <person name="Hu X."/>
            <person name="Zhang T."/>
            <person name="Song X."/>
            <person name="Zhang H."/>
            <person name="Dai N."/>
            <person name="Sheng W."/>
            <person name="Hou X."/>
            <person name="Wei L."/>
        </authorList>
    </citation>
    <scope>NUCLEOTIDE SEQUENCE</scope>
    <source>
        <strain evidence="5">3651</strain>
        <tissue evidence="5">Leaf</tissue>
    </source>
</reference>
<dbReference type="EMBL" id="JACGWO010000001">
    <property type="protein sequence ID" value="KAK4440561.1"/>
    <property type="molecule type" value="Genomic_DNA"/>
</dbReference>
<keyword evidence="2 4" id="KW-0472">Membrane</keyword>
<dbReference type="GO" id="GO:0098542">
    <property type="term" value="P:defense response to other organism"/>
    <property type="evidence" value="ECO:0007669"/>
    <property type="project" value="InterPro"/>
</dbReference>
<feature type="region of interest" description="Disordered" evidence="3">
    <location>
        <begin position="1"/>
        <end position="35"/>
    </location>
</feature>
<evidence type="ECO:0000313" key="5">
    <source>
        <dbReference type="EMBL" id="KAK4440561.1"/>
    </source>
</evidence>
<dbReference type="AlphaFoldDB" id="A0AAE1Z247"/>
<evidence type="ECO:0000256" key="2">
    <source>
        <dbReference type="ARBA" id="ARBA00023136"/>
    </source>
</evidence>